<dbReference type="AlphaFoldDB" id="A0A2H0YRU5"/>
<dbReference type="Gene3D" id="3.40.50.300">
    <property type="entry name" value="P-loop containing nucleotide triphosphate hydrolases"/>
    <property type="match status" value="1"/>
</dbReference>
<protein>
    <recommendedName>
        <fullName evidence="3">Dephospho-CoA kinase</fullName>
    </recommendedName>
</protein>
<dbReference type="EMBL" id="PEXV01000139">
    <property type="protein sequence ID" value="PIS41217.1"/>
    <property type="molecule type" value="Genomic_DNA"/>
</dbReference>
<reference evidence="2" key="1">
    <citation type="submission" date="2017-09" db="EMBL/GenBank/DDBJ databases">
        <title>Depth-based differentiation of microbial function through sediment-hosted aquifers and enrichment of novel symbionts in the deep terrestrial subsurface.</title>
        <authorList>
            <person name="Probst A.J."/>
            <person name="Ladd B."/>
            <person name="Jarett J.K."/>
            <person name="Geller-Mcgrath D.E."/>
            <person name="Sieber C.M.K."/>
            <person name="Emerson J.B."/>
            <person name="Anantharaman K."/>
            <person name="Thomas B.C."/>
            <person name="Malmstrom R."/>
            <person name="Stieglmeier M."/>
            <person name="Klingl A."/>
            <person name="Woyke T."/>
            <person name="Ryan C.M."/>
            <person name="Banfield J.F."/>
        </authorList>
    </citation>
    <scope>NUCLEOTIDE SEQUENCE [LARGE SCALE GENOMIC DNA]</scope>
</reference>
<dbReference type="Proteomes" id="UP000228711">
    <property type="component" value="Unassembled WGS sequence"/>
</dbReference>
<evidence type="ECO:0008006" key="3">
    <source>
        <dbReference type="Google" id="ProtNLM"/>
    </source>
</evidence>
<dbReference type="SUPFAM" id="SSF52540">
    <property type="entry name" value="P-loop containing nucleoside triphosphate hydrolases"/>
    <property type="match status" value="1"/>
</dbReference>
<organism evidence="1 2">
    <name type="scientific">Candidatus Kerfeldbacteria bacterium CG08_land_8_20_14_0_20_42_7</name>
    <dbReference type="NCBI Taxonomy" id="2014245"/>
    <lineage>
        <taxon>Bacteria</taxon>
        <taxon>Candidatus Kerfeldiibacteriota</taxon>
    </lineage>
</organism>
<dbReference type="PANTHER" id="PTHR41930:SF1">
    <property type="entry name" value="DEPHOSPHO-COA KINASE"/>
    <property type="match status" value="1"/>
</dbReference>
<name>A0A2H0YRU5_9BACT</name>
<evidence type="ECO:0000313" key="1">
    <source>
        <dbReference type="EMBL" id="PIS41217.1"/>
    </source>
</evidence>
<evidence type="ECO:0000313" key="2">
    <source>
        <dbReference type="Proteomes" id="UP000228711"/>
    </source>
</evidence>
<dbReference type="PANTHER" id="PTHR41930">
    <property type="entry name" value="UPF0200 PROTEIN MJ1399"/>
    <property type="match status" value="1"/>
</dbReference>
<dbReference type="InterPro" id="IPR027417">
    <property type="entry name" value="P-loop_NTPase"/>
</dbReference>
<sequence>MIIGLVGPLATGKGTITEYLVKTHGAKAVKFSQPLRDIIHRVYKKETREDMSALAQFLRSQYGNDILVRTLIQDIEKMDVAIAVFDGIRYFDEYNALKERSDFVLWAVDADIAIRHNRINLRGENADDSTVTLEEFKKQHKLPTEVNIPEIMKKADTHIHNNGTLEELYAHIDALVEKLPS</sequence>
<accession>A0A2H0YRU5</accession>
<gene>
    <name evidence="1" type="ORF">COT25_04295</name>
</gene>
<comment type="caution">
    <text evidence="1">The sequence shown here is derived from an EMBL/GenBank/DDBJ whole genome shotgun (WGS) entry which is preliminary data.</text>
</comment>
<proteinExistence type="predicted"/>